<dbReference type="EMBL" id="KZ857440">
    <property type="protein sequence ID" value="RDX45228.1"/>
    <property type="molecule type" value="Genomic_DNA"/>
</dbReference>
<accession>A0A371CY79</accession>
<sequence>MASVDDDSKGDAQTGVWLIVQTGMWLRAGPDDGTVRTLLQEYLNLPLSPADSRTSRYLLIDFCVYNDIHDICCVRLTWNVVTFPSKPGPPARAPAPQTLEREGAQIQLPTDPLNNPIFCTLASLGEVVPPHPILVIVQFYERPGATRPGPREIAVIVNAQSLQPTEVACTSKYVPLQTEQMDAEYSDDEEIADGRAQHELLRHGFLVDTGSSDEESVDDDEEDGA</sequence>
<evidence type="ECO:0000313" key="3">
    <source>
        <dbReference type="Proteomes" id="UP000256964"/>
    </source>
</evidence>
<evidence type="ECO:0000256" key="1">
    <source>
        <dbReference type="SAM" id="MobiDB-lite"/>
    </source>
</evidence>
<organism evidence="2 3">
    <name type="scientific">Lentinus brumalis</name>
    <dbReference type="NCBI Taxonomy" id="2498619"/>
    <lineage>
        <taxon>Eukaryota</taxon>
        <taxon>Fungi</taxon>
        <taxon>Dikarya</taxon>
        <taxon>Basidiomycota</taxon>
        <taxon>Agaricomycotina</taxon>
        <taxon>Agaricomycetes</taxon>
        <taxon>Polyporales</taxon>
        <taxon>Polyporaceae</taxon>
        <taxon>Lentinus</taxon>
    </lineage>
</organism>
<protein>
    <submittedName>
        <fullName evidence="2">Uncharacterized protein</fullName>
    </submittedName>
</protein>
<name>A0A371CY79_9APHY</name>
<dbReference type="Proteomes" id="UP000256964">
    <property type="component" value="Unassembled WGS sequence"/>
</dbReference>
<dbReference type="AlphaFoldDB" id="A0A371CY79"/>
<evidence type="ECO:0000313" key="2">
    <source>
        <dbReference type="EMBL" id="RDX45228.1"/>
    </source>
</evidence>
<feature type="region of interest" description="Disordered" evidence="1">
    <location>
        <begin position="205"/>
        <end position="225"/>
    </location>
</feature>
<proteinExistence type="predicted"/>
<feature type="compositionally biased region" description="Acidic residues" evidence="1">
    <location>
        <begin position="211"/>
        <end position="225"/>
    </location>
</feature>
<reference evidence="2 3" key="1">
    <citation type="journal article" date="2018" name="Biotechnol. Biofuels">
        <title>Integrative visual omics of the white-rot fungus Polyporus brumalis exposes the biotechnological potential of its oxidative enzymes for delignifying raw plant biomass.</title>
        <authorList>
            <person name="Miyauchi S."/>
            <person name="Rancon A."/>
            <person name="Drula E."/>
            <person name="Hage H."/>
            <person name="Chaduli D."/>
            <person name="Favel A."/>
            <person name="Grisel S."/>
            <person name="Henrissat B."/>
            <person name="Herpoel-Gimbert I."/>
            <person name="Ruiz-Duenas F.J."/>
            <person name="Chevret D."/>
            <person name="Hainaut M."/>
            <person name="Lin J."/>
            <person name="Wang M."/>
            <person name="Pangilinan J."/>
            <person name="Lipzen A."/>
            <person name="Lesage-Meessen L."/>
            <person name="Navarro D."/>
            <person name="Riley R."/>
            <person name="Grigoriev I.V."/>
            <person name="Zhou S."/>
            <person name="Raouche S."/>
            <person name="Rosso M.N."/>
        </authorList>
    </citation>
    <scope>NUCLEOTIDE SEQUENCE [LARGE SCALE GENOMIC DNA]</scope>
    <source>
        <strain evidence="2 3">BRFM 1820</strain>
    </source>
</reference>
<gene>
    <name evidence="2" type="ORF">OH76DRAFT_1486537</name>
</gene>
<keyword evidence="3" id="KW-1185">Reference proteome</keyword>